<name>A0A9P1JLQ1_9VIBR</name>
<evidence type="ECO:0000313" key="2">
    <source>
        <dbReference type="EMBL" id="CBJ93234.1"/>
    </source>
</evidence>
<feature type="chain" id="PRO_5040273367" evidence="1">
    <location>
        <begin position="23"/>
        <end position="424"/>
    </location>
</feature>
<gene>
    <name evidence="2" type="ORF">VIBNI_0218</name>
</gene>
<sequence length="424" mass="47644">MLKKVTVTSLALCSSLVSIAHGAEFNAFGGVTAVSPGASGSNLLFSKPDFLKESMSIAVATRSNQNFVLTFPLECSELTLRGASNFGPKNKDKEEVSVHTFLTEKPHGVCSDDEKLLIQHLKNIDEIVLSNGSTEYKLRNSGNEDYISLIDSSVTVEEKKERLRKRLKGTSWAFDSNSFVAEPSEADINNLRDWRGAHPFTFRFSNTDGTLFFSTLNDTLYGKAEPNSNVYSGKFAFQRFRGAGIGEYWPNHQVYVNFFSSGKEYQLTDDFNLYVDGSKLIPAYQEGTTLALEHLKGDQKWESVGYYDKMYEIRNISIDEGNSQVTIEVFDTKKKDTIYVVYVVTENEIHPAFFEDLMTPYSYEFAFHAMSSLFWGGSEGDPKDSNNPLRKTDKVSLHTFSNGSEHIVFEHGGLSDRIVFKKVE</sequence>
<keyword evidence="2" id="KW-0614">Plasmid</keyword>
<feature type="signal peptide" evidence="1">
    <location>
        <begin position="1"/>
        <end position="22"/>
    </location>
</feature>
<reference evidence="2" key="1">
    <citation type="submission" date="2010-02" db="EMBL/GenBank/DDBJ databases">
        <authorList>
            <person name="Genoscope - CEA"/>
        </authorList>
    </citation>
    <scope>NUCLEOTIDE SEQUENCE</scope>
    <source>
        <plasmid evidence="2">VIBNI_pA</plasmid>
    </source>
</reference>
<dbReference type="RefSeq" id="WP_013610360.1">
    <property type="nucleotide sequence ID" value="NC_015156.1"/>
</dbReference>
<dbReference type="AlphaFoldDB" id="A0A9P1JLQ1"/>
<accession>A0A9P1JLQ1</accession>
<proteinExistence type="predicted"/>
<organism evidence="2">
    <name type="scientific">Vibrio nigripulchritudo</name>
    <dbReference type="NCBI Taxonomy" id="28173"/>
    <lineage>
        <taxon>Bacteria</taxon>
        <taxon>Pseudomonadati</taxon>
        <taxon>Pseudomonadota</taxon>
        <taxon>Gammaproteobacteria</taxon>
        <taxon>Vibrionales</taxon>
        <taxon>Vibrionaceae</taxon>
        <taxon>Vibrio</taxon>
    </lineage>
</organism>
<keyword evidence="1" id="KW-0732">Signal</keyword>
<protein>
    <submittedName>
        <fullName evidence="2">Uncharacterized protein</fullName>
    </submittedName>
</protein>
<geneLocation type="plasmid" evidence="2">
    <name>VIBNI_pA</name>
</geneLocation>
<evidence type="ECO:0000256" key="1">
    <source>
        <dbReference type="SAM" id="SignalP"/>
    </source>
</evidence>
<dbReference type="EMBL" id="FP893246">
    <property type="protein sequence ID" value="CBJ93234.1"/>
    <property type="molecule type" value="Genomic_DNA"/>
</dbReference>